<evidence type="ECO:0000259" key="1">
    <source>
        <dbReference type="Pfam" id="PF12146"/>
    </source>
</evidence>
<dbReference type="PIRSF" id="PIRSF037442">
    <property type="entry name" value="UCP037442_abhydr"/>
    <property type="match status" value="1"/>
</dbReference>
<dbReference type="Proteomes" id="UP000017670">
    <property type="component" value="Unassembled WGS sequence"/>
</dbReference>
<name>N9FSU5_9GAMM</name>
<dbReference type="SUPFAM" id="SSF53474">
    <property type="entry name" value="alpha/beta-Hydrolases"/>
    <property type="match status" value="1"/>
</dbReference>
<evidence type="ECO:0000313" key="3">
    <source>
        <dbReference type="Proteomes" id="UP000017670"/>
    </source>
</evidence>
<reference evidence="2 3" key="1">
    <citation type="submission" date="2013-02" db="EMBL/GenBank/DDBJ databases">
        <title>The Genome Sequence of Acinetobacter beijerinckii CIP 110307.</title>
        <authorList>
            <consortium name="The Broad Institute Genome Sequencing Platform"/>
            <consortium name="The Broad Institute Genome Sequencing Center for Infectious Disease"/>
            <person name="Cerqueira G."/>
            <person name="Feldgarden M."/>
            <person name="Courvalin P."/>
            <person name="Perichon B."/>
            <person name="Grillot-Courvalin C."/>
            <person name="Clermont D."/>
            <person name="Rocha E."/>
            <person name="Yoon E.-J."/>
            <person name="Nemec A."/>
            <person name="Walker B."/>
            <person name="Young S.K."/>
            <person name="Zeng Q."/>
            <person name="Gargeya S."/>
            <person name="Fitzgerald M."/>
            <person name="Haas B."/>
            <person name="Abouelleil A."/>
            <person name="Alvarado L."/>
            <person name="Arachchi H.M."/>
            <person name="Berlin A.M."/>
            <person name="Chapman S.B."/>
            <person name="Dewar J."/>
            <person name="Goldberg J."/>
            <person name="Griggs A."/>
            <person name="Gujja S."/>
            <person name="Hansen M."/>
            <person name="Howarth C."/>
            <person name="Imamovic A."/>
            <person name="Larimer J."/>
            <person name="McCowan C."/>
            <person name="Murphy C."/>
            <person name="Neiman D."/>
            <person name="Pearson M."/>
            <person name="Priest M."/>
            <person name="Roberts A."/>
            <person name="Saif S."/>
            <person name="Shea T."/>
            <person name="Sisk P."/>
            <person name="Sykes S."/>
            <person name="Wortman J."/>
            <person name="Nusbaum C."/>
            <person name="Birren B."/>
        </authorList>
    </citation>
    <scope>NUCLEOTIDE SEQUENCE [LARGE SCALE GENOMIC DNA]</scope>
    <source>
        <strain evidence="2 3">CIP 110307</strain>
    </source>
</reference>
<dbReference type="Pfam" id="PF12146">
    <property type="entry name" value="Hydrolase_4"/>
    <property type="match status" value="1"/>
</dbReference>
<comment type="caution">
    <text evidence="2">The sequence shown here is derived from an EMBL/GenBank/DDBJ whole genome shotgun (WGS) entry which is preliminary data.</text>
</comment>
<keyword evidence="3" id="KW-1185">Reference proteome</keyword>
<gene>
    <name evidence="2" type="ORF">F933_01085</name>
</gene>
<dbReference type="RefSeq" id="WP_005059091.1">
    <property type="nucleotide sequence ID" value="NZ_KB849764.1"/>
</dbReference>
<dbReference type="InterPro" id="IPR017208">
    <property type="entry name" value="UCP037442_abhydr"/>
</dbReference>
<dbReference type="eggNOG" id="COG4757">
    <property type="taxonomic scope" value="Bacteria"/>
</dbReference>
<sequence length="286" mass="31816">MNSFESFWISCKDGYQLAAQYYSAPLQEDKPYPILICPATGITKTFYNSFAEWLNQQGYAVLSFDFRGIGKSLHGKLKDSNASINDWGLLDIPAAIESLINLTHAEKVIIIGHSAGGQLLGINPNYHKVAKVLAIAGSTGHVKGLKGKTKLLAPVMFNVIFPVSSFLKGYGATQFIGMGENLPKNVAKQWAEFCSQPGYVMNAIGKSIFDDFHNEIQCPITSFWATDDEIATQVNVKDLLRLYPNAQTNFIELNPKQHGYQKIGHMLMFKKSHQKLWPVLAKELQV</sequence>
<organism evidence="2 3">
    <name type="scientific">Acinetobacter beijerinckii CIP 110307</name>
    <dbReference type="NCBI Taxonomy" id="1217648"/>
    <lineage>
        <taxon>Bacteria</taxon>
        <taxon>Pseudomonadati</taxon>
        <taxon>Pseudomonadota</taxon>
        <taxon>Gammaproteobacteria</taxon>
        <taxon>Moraxellales</taxon>
        <taxon>Moraxellaceae</taxon>
        <taxon>Acinetobacter</taxon>
    </lineage>
</organism>
<protein>
    <recommendedName>
        <fullName evidence="1">Serine aminopeptidase S33 domain-containing protein</fullName>
    </recommendedName>
</protein>
<dbReference type="STRING" id="262668.GCA_000931715_03088"/>
<dbReference type="InterPro" id="IPR029058">
    <property type="entry name" value="AB_hydrolase_fold"/>
</dbReference>
<dbReference type="AlphaFoldDB" id="N9FSU5"/>
<evidence type="ECO:0000313" key="2">
    <source>
        <dbReference type="EMBL" id="ENW07889.1"/>
    </source>
</evidence>
<feature type="domain" description="Serine aminopeptidase S33" evidence="1">
    <location>
        <begin position="41"/>
        <end position="118"/>
    </location>
</feature>
<dbReference type="Gene3D" id="3.40.50.1820">
    <property type="entry name" value="alpha/beta hydrolase"/>
    <property type="match status" value="1"/>
</dbReference>
<dbReference type="HOGENOM" id="CLU_058232_0_0_6"/>
<dbReference type="EMBL" id="APQL01000004">
    <property type="protein sequence ID" value="ENW07889.1"/>
    <property type="molecule type" value="Genomic_DNA"/>
</dbReference>
<dbReference type="InterPro" id="IPR022742">
    <property type="entry name" value="Hydrolase_4"/>
</dbReference>
<accession>N9FSU5</accession>
<dbReference type="GeneID" id="29855942"/>
<proteinExistence type="predicted"/>
<dbReference type="PATRIC" id="fig|1217648.3.peg.1070"/>